<protein>
    <submittedName>
        <fullName evidence="2">Uncharacterized protein</fullName>
    </submittedName>
</protein>
<organism evidence="2">
    <name type="scientific">Pseudo-nitzschia australis</name>
    <dbReference type="NCBI Taxonomy" id="44445"/>
    <lineage>
        <taxon>Eukaryota</taxon>
        <taxon>Sar</taxon>
        <taxon>Stramenopiles</taxon>
        <taxon>Ochrophyta</taxon>
        <taxon>Bacillariophyta</taxon>
        <taxon>Bacillariophyceae</taxon>
        <taxon>Bacillariophycidae</taxon>
        <taxon>Bacillariales</taxon>
        <taxon>Bacillariaceae</taxon>
        <taxon>Pseudo-nitzschia</taxon>
    </lineage>
</organism>
<proteinExistence type="predicted"/>
<evidence type="ECO:0000313" key="2">
    <source>
        <dbReference type="EMBL" id="CAE0711646.1"/>
    </source>
</evidence>
<reference evidence="2" key="1">
    <citation type="submission" date="2021-01" db="EMBL/GenBank/DDBJ databases">
        <authorList>
            <person name="Corre E."/>
            <person name="Pelletier E."/>
            <person name="Niang G."/>
            <person name="Scheremetjew M."/>
            <person name="Finn R."/>
            <person name="Kale V."/>
            <person name="Holt S."/>
            <person name="Cochrane G."/>
            <person name="Meng A."/>
            <person name="Brown T."/>
            <person name="Cohen L."/>
        </authorList>
    </citation>
    <scope>NUCLEOTIDE SEQUENCE</scope>
    <source>
        <strain evidence="2">10249 10 AB</strain>
    </source>
</reference>
<dbReference type="EMBL" id="HBIX01005521">
    <property type="protein sequence ID" value="CAE0711646.1"/>
    <property type="molecule type" value="Transcribed_RNA"/>
</dbReference>
<sequence length="242" mass="26144">MAAILCTTFGELISKCCSALTIPCQACGRGCDEIGKLFCTPFAPYIVGTFFLNTPAVVYAIKSAPNFECSYSLFRWLVVNAAFSVAHMIAAMYIVNLIKHPSNMNSSAAVPVATATISATTGLKQAEEGIASNAVASSTNSNNNFYALDDPAAANVPGGANSFKRIKHVLCYDKGMAIYIMVFLSWVVWMAIGVSRRLFFDDFNDNGDCDEMLHYMNASIAIGYVWMAIVGMTFCCSLLCLN</sequence>
<keyword evidence="1" id="KW-1133">Transmembrane helix</keyword>
<feature type="transmembrane region" description="Helical" evidence="1">
    <location>
        <begin position="176"/>
        <end position="195"/>
    </location>
</feature>
<name>A0A7S4AD21_9STRA</name>
<feature type="transmembrane region" description="Helical" evidence="1">
    <location>
        <begin position="73"/>
        <end position="95"/>
    </location>
</feature>
<feature type="transmembrane region" description="Helical" evidence="1">
    <location>
        <begin position="215"/>
        <end position="241"/>
    </location>
</feature>
<dbReference type="AlphaFoldDB" id="A0A7S4AD21"/>
<keyword evidence="1" id="KW-0812">Transmembrane</keyword>
<keyword evidence="1" id="KW-0472">Membrane</keyword>
<gene>
    <name evidence="2" type="ORF">PAUS00366_LOCUS4398</name>
</gene>
<feature type="transmembrane region" description="Helical" evidence="1">
    <location>
        <begin position="42"/>
        <end position="61"/>
    </location>
</feature>
<evidence type="ECO:0000256" key="1">
    <source>
        <dbReference type="SAM" id="Phobius"/>
    </source>
</evidence>
<accession>A0A7S4AD21</accession>